<evidence type="ECO:0000313" key="2">
    <source>
        <dbReference type="Proteomes" id="UP001152622"/>
    </source>
</evidence>
<organism evidence="1 2">
    <name type="scientific">Synaphobranchus kaupii</name>
    <name type="common">Kaup's arrowtooth eel</name>
    <dbReference type="NCBI Taxonomy" id="118154"/>
    <lineage>
        <taxon>Eukaryota</taxon>
        <taxon>Metazoa</taxon>
        <taxon>Chordata</taxon>
        <taxon>Craniata</taxon>
        <taxon>Vertebrata</taxon>
        <taxon>Euteleostomi</taxon>
        <taxon>Actinopterygii</taxon>
        <taxon>Neopterygii</taxon>
        <taxon>Teleostei</taxon>
        <taxon>Anguilliformes</taxon>
        <taxon>Synaphobranchidae</taxon>
        <taxon>Synaphobranchus</taxon>
    </lineage>
</organism>
<dbReference type="Proteomes" id="UP001152622">
    <property type="component" value="Chromosome 13"/>
</dbReference>
<comment type="caution">
    <text evidence="1">The sequence shown here is derived from an EMBL/GenBank/DDBJ whole genome shotgun (WGS) entry which is preliminary data.</text>
</comment>
<protein>
    <submittedName>
        <fullName evidence="1">Uncharacterized protein</fullName>
    </submittedName>
</protein>
<evidence type="ECO:0000313" key="1">
    <source>
        <dbReference type="EMBL" id="KAJ8343650.1"/>
    </source>
</evidence>
<keyword evidence="2" id="KW-1185">Reference proteome</keyword>
<proteinExistence type="predicted"/>
<reference evidence="1" key="1">
    <citation type="journal article" date="2023" name="Science">
        <title>Genome structures resolve the early diversification of teleost fishes.</title>
        <authorList>
            <person name="Parey E."/>
            <person name="Louis A."/>
            <person name="Montfort J."/>
            <person name="Bouchez O."/>
            <person name="Roques C."/>
            <person name="Iampietro C."/>
            <person name="Lluch J."/>
            <person name="Castinel A."/>
            <person name="Donnadieu C."/>
            <person name="Desvignes T."/>
            <person name="Floi Bucao C."/>
            <person name="Jouanno E."/>
            <person name="Wen M."/>
            <person name="Mejri S."/>
            <person name="Dirks R."/>
            <person name="Jansen H."/>
            <person name="Henkel C."/>
            <person name="Chen W.J."/>
            <person name="Zahm M."/>
            <person name="Cabau C."/>
            <person name="Klopp C."/>
            <person name="Thompson A.W."/>
            <person name="Robinson-Rechavi M."/>
            <person name="Braasch I."/>
            <person name="Lecointre G."/>
            <person name="Bobe J."/>
            <person name="Postlethwait J.H."/>
            <person name="Berthelot C."/>
            <person name="Roest Crollius H."/>
            <person name="Guiguen Y."/>
        </authorList>
    </citation>
    <scope>NUCLEOTIDE SEQUENCE</scope>
    <source>
        <strain evidence="1">WJC10195</strain>
    </source>
</reference>
<sequence>MWWRRAGLCHARRRANANPAKVLLRLRGPAIAGNVPFRGTAGDRGGRIRARIGKADANATSPRGRLGANIYVTSLDP</sequence>
<dbReference type="EMBL" id="JAINUF010000013">
    <property type="protein sequence ID" value="KAJ8343650.1"/>
    <property type="molecule type" value="Genomic_DNA"/>
</dbReference>
<dbReference type="AlphaFoldDB" id="A0A9Q1ERF2"/>
<name>A0A9Q1ERF2_SYNKA</name>
<gene>
    <name evidence="1" type="ORF">SKAU_G00309790</name>
</gene>
<accession>A0A9Q1ERF2</accession>